<evidence type="ECO:0000313" key="1">
    <source>
        <dbReference type="EMBL" id="SVE23765.1"/>
    </source>
</evidence>
<accession>A0A383BWW5</accession>
<organism evidence="1">
    <name type="scientific">marine metagenome</name>
    <dbReference type="NCBI Taxonomy" id="408172"/>
    <lineage>
        <taxon>unclassified sequences</taxon>
        <taxon>metagenomes</taxon>
        <taxon>ecological metagenomes</taxon>
    </lineage>
</organism>
<proteinExistence type="predicted"/>
<sequence>MKELGVSYRVAVSGVDETLKTVSLNPEALVEKFAMKKAQAVAAGR</sequence>
<dbReference type="AlphaFoldDB" id="A0A383BWW5"/>
<gene>
    <name evidence="1" type="ORF">METZ01_LOCUS476619</name>
</gene>
<dbReference type="EMBL" id="UINC01203485">
    <property type="protein sequence ID" value="SVE23765.1"/>
    <property type="molecule type" value="Genomic_DNA"/>
</dbReference>
<reference evidence="1" key="1">
    <citation type="submission" date="2018-05" db="EMBL/GenBank/DDBJ databases">
        <authorList>
            <person name="Lanie J.A."/>
            <person name="Ng W.-L."/>
            <person name="Kazmierczak K.M."/>
            <person name="Andrzejewski T.M."/>
            <person name="Davidsen T.M."/>
            <person name="Wayne K.J."/>
            <person name="Tettelin H."/>
            <person name="Glass J.I."/>
            <person name="Rusch D."/>
            <person name="Podicherti R."/>
            <person name="Tsui H.-C.T."/>
            <person name="Winkler M.E."/>
        </authorList>
    </citation>
    <scope>NUCLEOTIDE SEQUENCE</scope>
</reference>
<protein>
    <submittedName>
        <fullName evidence="1">Uncharacterized protein</fullName>
    </submittedName>
</protein>
<name>A0A383BWW5_9ZZZZ</name>
<feature type="non-terminal residue" evidence="1">
    <location>
        <position position="45"/>
    </location>
</feature>